<dbReference type="GO" id="GO:0016787">
    <property type="term" value="F:hydrolase activity"/>
    <property type="evidence" value="ECO:0007669"/>
    <property type="project" value="UniProtKB-KW"/>
</dbReference>
<dbReference type="InterPro" id="IPR036526">
    <property type="entry name" value="C-N_Hydrolase_sf"/>
</dbReference>
<accession>A0ABS8KSQ7</accession>
<evidence type="ECO:0000256" key="1">
    <source>
        <dbReference type="ARBA" id="ARBA00022801"/>
    </source>
</evidence>
<keyword evidence="1 3" id="KW-0378">Hydrolase</keyword>
<comment type="caution">
    <text evidence="3">The sequence shown here is derived from an EMBL/GenBank/DDBJ whole genome shotgun (WGS) entry which is preliminary data.</text>
</comment>
<evidence type="ECO:0000313" key="3">
    <source>
        <dbReference type="EMBL" id="MCC8429094.1"/>
    </source>
</evidence>
<dbReference type="PANTHER" id="PTHR43674">
    <property type="entry name" value="NITRILASE C965.09-RELATED"/>
    <property type="match status" value="1"/>
</dbReference>
<name>A0ABS8KSQ7_9HYPH</name>
<sequence length="262" mass="27525">MTDAIAASTRTIALLHLAPRPGEIAANRHSIEQGARQAAARDARLVVTPELAVSGYGFRDLIGTGWIAEGQADLFAWAGALARDIGATLVLGTPEATSDALFNSMIVFAPDGRLTGRHRKINALRVGSESWSTPGDRPTVIAVDGIGRVGFFVCADMYSPRLVDETAAQGIDLLLSSAAWAPGLHGPSGEWERASSTTGRPVLVCNRTGCDALDFDAACSVAAVSGAIAFSHAFPQPGLALVDWAPDARRLANWRVETVPRA</sequence>
<dbReference type="InterPro" id="IPR050345">
    <property type="entry name" value="Aliph_Amidase/BUP"/>
</dbReference>
<dbReference type="Proteomes" id="UP001198862">
    <property type="component" value="Unassembled WGS sequence"/>
</dbReference>
<organism evidence="3 4">
    <name type="scientific">Reyranella aquatilis</name>
    <dbReference type="NCBI Taxonomy" id="2035356"/>
    <lineage>
        <taxon>Bacteria</taxon>
        <taxon>Pseudomonadati</taxon>
        <taxon>Pseudomonadota</taxon>
        <taxon>Alphaproteobacteria</taxon>
        <taxon>Hyphomicrobiales</taxon>
        <taxon>Reyranellaceae</taxon>
        <taxon>Reyranella</taxon>
    </lineage>
</organism>
<reference evidence="3 4" key="1">
    <citation type="submission" date="2021-11" db="EMBL/GenBank/DDBJ databases">
        <authorList>
            <person name="Lee D.-H."/>
            <person name="Kim S.-B."/>
        </authorList>
    </citation>
    <scope>NUCLEOTIDE SEQUENCE [LARGE SCALE GENOMIC DNA]</scope>
    <source>
        <strain evidence="3 4">KCTC 52223</strain>
    </source>
</reference>
<dbReference type="Pfam" id="PF00795">
    <property type="entry name" value="CN_hydrolase"/>
    <property type="match status" value="1"/>
</dbReference>
<keyword evidence="4" id="KW-1185">Reference proteome</keyword>
<evidence type="ECO:0000259" key="2">
    <source>
        <dbReference type="PROSITE" id="PS50263"/>
    </source>
</evidence>
<evidence type="ECO:0000313" key="4">
    <source>
        <dbReference type="Proteomes" id="UP001198862"/>
    </source>
</evidence>
<gene>
    <name evidence="3" type="ORF">LJ725_08960</name>
</gene>
<proteinExistence type="predicted"/>
<dbReference type="SUPFAM" id="SSF56317">
    <property type="entry name" value="Carbon-nitrogen hydrolase"/>
    <property type="match status" value="1"/>
</dbReference>
<dbReference type="Gene3D" id="3.60.110.10">
    <property type="entry name" value="Carbon-nitrogen hydrolase"/>
    <property type="match status" value="1"/>
</dbReference>
<dbReference type="InterPro" id="IPR003010">
    <property type="entry name" value="C-N_Hydrolase"/>
</dbReference>
<dbReference type="EMBL" id="JAJISD010000003">
    <property type="protein sequence ID" value="MCC8429094.1"/>
    <property type="molecule type" value="Genomic_DNA"/>
</dbReference>
<dbReference type="PROSITE" id="PS50263">
    <property type="entry name" value="CN_HYDROLASE"/>
    <property type="match status" value="1"/>
</dbReference>
<feature type="domain" description="CN hydrolase" evidence="2">
    <location>
        <begin position="10"/>
        <end position="246"/>
    </location>
</feature>
<protein>
    <submittedName>
        <fullName evidence="3">Carbon-nitrogen hydrolase family protein</fullName>
    </submittedName>
</protein>
<dbReference type="CDD" id="cd07197">
    <property type="entry name" value="nitrilase"/>
    <property type="match status" value="1"/>
</dbReference>
<dbReference type="PANTHER" id="PTHR43674:SF16">
    <property type="entry name" value="CARBON-NITROGEN FAMILY, PUTATIVE (AFU_ORTHOLOGUE AFUA_5G02350)-RELATED"/>
    <property type="match status" value="1"/>
</dbReference>